<evidence type="ECO:0000256" key="1">
    <source>
        <dbReference type="SAM" id="MobiDB-lite"/>
    </source>
</evidence>
<name>A0A161JGV1_STRLU</name>
<feature type="region of interest" description="Disordered" evidence="1">
    <location>
        <begin position="1"/>
        <end position="133"/>
    </location>
</feature>
<dbReference type="KEGG" id="slau:SLA_2051"/>
<accession>A0A161JGV1</accession>
<reference evidence="2 3" key="1">
    <citation type="journal article" date="2016" name="Genome Announc.">
        <title>Complete Genome Sequence of Thiostrepton-Producing Streptomyces laurentii ATCC 31255.</title>
        <authorList>
            <person name="Doi K."/>
            <person name="Fujino Y."/>
            <person name="Nagayoshi Y."/>
            <person name="Ohshima T."/>
            <person name="Ogata S."/>
        </authorList>
    </citation>
    <scope>NUCLEOTIDE SEQUENCE [LARGE SCALE GENOMIC DNA]</scope>
    <source>
        <strain evidence="2 3">ATCC 31255</strain>
    </source>
</reference>
<sequence length="223" mass="22411">MDDGGGAAGGAGGEQHRRGLVGPEAGAPRRGPGGGVAQAGAEVERAGGGGVADDRAVAQGRQPAGDLGEGLDVVRAGVTVGGDQEDGSGRGQHPFRLAPAEPRREWHRHRTGPPAGQREDGRLPPVGQLKGHHLTGPHTQFVQRGGEPGDLGGEFAEGQGDGPAFLRAPVDDRPLAGCLRGGVAQVVQDGRVAPPALLAVAGGGGGQRPHGLEQLRHGCVLPR</sequence>
<gene>
    <name evidence="2" type="ORF">SLA_2051</name>
</gene>
<feature type="compositionally biased region" description="Low complexity" evidence="1">
    <location>
        <begin position="21"/>
        <end position="30"/>
    </location>
</feature>
<feature type="region of interest" description="Disordered" evidence="1">
    <location>
        <begin position="146"/>
        <end position="166"/>
    </location>
</feature>
<proteinExistence type="predicted"/>
<feature type="compositionally biased region" description="Gly residues" evidence="1">
    <location>
        <begin position="1"/>
        <end position="13"/>
    </location>
</feature>
<evidence type="ECO:0000313" key="2">
    <source>
        <dbReference type="EMBL" id="BAU82988.1"/>
    </source>
</evidence>
<dbReference type="EMBL" id="AP017424">
    <property type="protein sequence ID" value="BAU82988.1"/>
    <property type="molecule type" value="Genomic_DNA"/>
</dbReference>
<keyword evidence="3" id="KW-1185">Reference proteome</keyword>
<organism evidence="2 3">
    <name type="scientific">Streptomyces laurentii</name>
    <dbReference type="NCBI Taxonomy" id="39478"/>
    <lineage>
        <taxon>Bacteria</taxon>
        <taxon>Bacillati</taxon>
        <taxon>Actinomycetota</taxon>
        <taxon>Actinomycetes</taxon>
        <taxon>Kitasatosporales</taxon>
        <taxon>Streptomycetaceae</taxon>
        <taxon>Streptomyces</taxon>
    </lineage>
</organism>
<dbReference type="AlphaFoldDB" id="A0A161JGV1"/>
<evidence type="ECO:0000313" key="3">
    <source>
        <dbReference type="Proteomes" id="UP000217676"/>
    </source>
</evidence>
<protein>
    <submittedName>
        <fullName evidence="2">Anoctamin</fullName>
    </submittedName>
</protein>
<dbReference type="Proteomes" id="UP000217676">
    <property type="component" value="Chromosome"/>
</dbReference>